<gene>
    <name evidence="1" type="ORF">LTRI10_LOCUS35008</name>
</gene>
<evidence type="ECO:0000313" key="1">
    <source>
        <dbReference type="EMBL" id="CAL1394509.1"/>
    </source>
</evidence>
<accession>A0AAV2F942</accession>
<organism evidence="1 2">
    <name type="scientific">Linum trigynum</name>
    <dbReference type="NCBI Taxonomy" id="586398"/>
    <lineage>
        <taxon>Eukaryota</taxon>
        <taxon>Viridiplantae</taxon>
        <taxon>Streptophyta</taxon>
        <taxon>Embryophyta</taxon>
        <taxon>Tracheophyta</taxon>
        <taxon>Spermatophyta</taxon>
        <taxon>Magnoliopsida</taxon>
        <taxon>eudicotyledons</taxon>
        <taxon>Gunneridae</taxon>
        <taxon>Pentapetalae</taxon>
        <taxon>rosids</taxon>
        <taxon>fabids</taxon>
        <taxon>Malpighiales</taxon>
        <taxon>Linaceae</taxon>
        <taxon>Linum</taxon>
    </lineage>
</organism>
<evidence type="ECO:0000313" key="2">
    <source>
        <dbReference type="Proteomes" id="UP001497516"/>
    </source>
</evidence>
<protein>
    <submittedName>
        <fullName evidence="1">Uncharacterized protein</fullName>
    </submittedName>
</protein>
<name>A0AAV2F942_9ROSI</name>
<dbReference type="AlphaFoldDB" id="A0AAV2F942"/>
<proteinExistence type="predicted"/>
<dbReference type="EMBL" id="OZ034819">
    <property type="protein sequence ID" value="CAL1394509.1"/>
    <property type="molecule type" value="Genomic_DNA"/>
</dbReference>
<reference evidence="1 2" key="1">
    <citation type="submission" date="2024-04" db="EMBL/GenBank/DDBJ databases">
        <authorList>
            <person name="Fracassetti M."/>
        </authorList>
    </citation>
    <scope>NUCLEOTIDE SEQUENCE [LARGE SCALE GENOMIC DNA]</scope>
</reference>
<sequence>MHADFLLTIRPAEDLSCLRARIAESLSSSTDGSRRLVRCLMEESFPFTKLAAVVRLLHLIPFNKLAAIVDLFLIRFDVFIDLLTVAVVCWEVGELLASIIPDSPS</sequence>
<dbReference type="Proteomes" id="UP001497516">
    <property type="component" value="Chromosome 6"/>
</dbReference>
<keyword evidence="2" id="KW-1185">Reference proteome</keyword>